<evidence type="ECO:0000256" key="5">
    <source>
        <dbReference type="ARBA" id="ARBA00022793"/>
    </source>
</evidence>
<dbReference type="InterPro" id="IPR045186">
    <property type="entry name" value="Indole-3-glycerol_P_synth"/>
</dbReference>
<comment type="pathway">
    <text evidence="2">Amino-acid biosynthesis; L-tryptophan biosynthesis; L-tryptophan from chorismate: step 4/5.</text>
</comment>
<evidence type="ECO:0000256" key="2">
    <source>
        <dbReference type="ARBA" id="ARBA00004696"/>
    </source>
</evidence>
<dbReference type="eggNOG" id="COG0134">
    <property type="taxonomic scope" value="Bacteria"/>
</dbReference>
<dbReference type="InterPro" id="IPR011060">
    <property type="entry name" value="RibuloseP-bd_barrel"/>
</dbReference>
<protein>
    <recommendedName>
        <fullName evidence="3">indole-3-glycerol-phosphate synthase</fullName>
        <ecNumber evidence="3">4.1.1.48</ecNumber>
    </recommendedName>
</protein>
<accession>F4L188</accession>
<dbReference type="Gene3D" id="3.20.20.70">
    <property type="entry name" value="Aldolase class I"/>
    <property type="match status" value="1"/>
</dbReference>
<dbReference type="STRING" id="760192.Halhy_4992"/>
<dbReference type="NCBIfam" id="NF001377">
    <property type="entry name" value="PRK00278.2-4"/>
    <property type="match status" value="1"/>
</dbReference>
<dbReference type="GO" id="GO:0004425">
    <property type="term" value="F:indole-3-glycerol-phosphate synthase activity"/>
    <property type="evidence" value="ECO:0007669"/>
    <property type="project" value="UniProtKB-EC"/>
</dbReference>
<evidence type="ECO:0000256" key="4">
    <source>
        <dbReference type="ARBA" id="ARBA00022605"/>
    </source>
</evidence>
<evidence type="ECO:0000256" key="3">
    <source>
        <dbReference type="ARBA" id="ARBA00012362"/>
    </source>
</evidence>
<dbReference type="GO" id="GO:0000162">
    <property type="term" value="P:L-tryptophan biosynthetic process"/>
    <property type="evidence" value="ECO:0007669"/>
    <property type="project" value="UniProtKB-UniPathway"/>
</dbReference>
<dbReference type="PROSITE" id="PS00614">
    <property type="entry name" value="IGPS"/>
    <property type="match status" value="1"/>
</dbReference>
<evidence type="ECO:0000313" key="11">
    <source>
        <dbReference type="Proteomes" id="UP000008461"/>
    </source>
</evidence>
<evidence type="ECO:0000256" key="6">
    <source>
        <dbReference type="ARBA" id="ARBA00022822"/>
    </source>
</evidence>
<reference evidence="10 11" key="1">
    <citation type="journal article" date="2011" name="Stand. Genomic Sci.">
        <title>Complete genome sequence of Haliscomenobacter hydrossis type strain (O).</title>
        <authorList>
            <consortium name="US DOE Joint Genome Institute (JGI-PGF)"/>
            <person name="Daligault H."/>
            <person name="Lapidus A."/>
            <person name="Zeytun A."/>
            <person name="Nolan M."/>
            <person name="Lucas S."/>
            <person name="Del Rio T.G."/>
            <person name="Tice H."/>
            <person name="Cheng J.F."/>
            <person name="Tapia R."/>
            <person name="Han C."/>
            <person name="Goodwin L."/>
            <person name="Pitluck S."/>
            <person name="Liolios K."/>
            <person name="Pagani I."/>
            <person name="Ivanova N."/>
            <person name="Huntemann M."/>
            <person name="Mavromatis K."/>
            <person name="Mikhailova N."/>
            <person name="Pati A."/>
            <person name="Chen A."/>
            <person name="Palaniappan K."/>
            <person name="Land M."/>
            <person name="Hauser L."/>
            <person name="Brambilla E.M."/>
            <person name="Rohde M."/>
            <person name="Verbarg S."/>
            <person name="Goker M."/>
            <person name="Bristow J."/>
            <person name="Eisen J.A."/>
            <person name="Markowitz V."/>
            <person name="Hugenholtz P."/>
            <person name="Kyrpides N.C."/>
            <person name="Klenk H.P."/>
            <person name="Woyke T."/>
        </authorList>
    </citation>
    <scope>NUCLEOTIDE SEQUENCE [LARGE SCALE GENOMIC DNA]</scope>
    <source>
        <strain evidence="11">ATCC 27775 / DSM 1100 / LMG 10767 / O</strain>
    </source>
</reference>
<proteinExistence type="predicted"/>
<dbReference type="PANTHER" id="PTHR22854">
    <property type="entry name" value="TRYPTOPHAN BIOSYNTHESIS PROTEIN"/>
    <property type="match status" value="1"/>
</dbReference>
<organism evidence="10 11">
    <name type="scientific">Haliscomenobacter hydrossis (strain ATCC 27775 / DSM 1100 / LMG 10767 / O)</name>
    <dbReference type="NCBI Taxonomy" id="760192"/>
    <lineage>
        <taxon>Bacteria</taxon>
        <taxon>Pseudomonadati</taxon>
        <taxon>Bacteroidota</taxon>
        <taxon>Saprospiria</taxon>
        <taxon>Saprospirales</taxon>
        <taxon>Haliscomenobacteraceae</taxon>
        <taxon>Haliscomenobacter</taxon>
    </lineage>
</organism>
<dbReference type="EC" id="4.1.1.48" evidence="3"/>
<reference key="2">
    <citation type="submission" date="2011-04" db="EMBL/GenBank/DDBJ databases">
        <title>Complete sequence of chromosome of Haliscomenobacter hydrossis DSM 1100.</title>
        <authorList>
            <consortium name="US DOE Joint Genome Institute (JGI-PGF)"/>
            <person name="Lucas S."/>
            <person name="Han J."/>
            <person name="Lapidus A."/>
            <person name="Bruce D."/>
            <person name="Goodwin L."/>
            <person name="Pitluck S."/>
            <person name="Peters L."/>
            <person name="Kyrpides N."/>
            <person name="Mavromatis K."/>
            <person name="Ivanova N."/>
            <person name="Ovchinnikova G."/>
            <person name="Pagani I."/>
            <person name="Daligault H."/>
            <person name="Detter J.C."/>
            <person name="Han C."/>
            <person name="Land M."/>
            <person name="Hauser L."/>
            <person name="Markowitz V."/>
            <person name="Cheng J.-F."/>
            <person name="Hugenholtz P."/>
            <person name="Woyke T."/>
            <person name="Wu D."/>
            <person name="Verbarg S."/>
            <person name="Frueling A."/>
            <person name="Brambilla E."/>
            <person name="Klenk H.-P."/>
            <person name="Eisen J.A."/>
        </authorList>
    </citation>
    <scope>NUCLEOTIDE SEQUENCE</scope>
    <source>
        <strain>DSM 1100</strain>
    </source>
</reference>
<dbReference type="EMBL" id="CP002691">
    <property type="protein sequence ID" value="AEE52820.1"/>
    <property type="molecule type" value="Genomic_DNA"/>
</dbReference>
<dbReference type="AlphaFoldDB" id="F4L188"/>
<dbReference type="KEGG" id="hhy:Halhy_4992"/>
<dbReference type="OrthoDB" id="9804217at2"/>
<keyword evidence="4" id="KW-0028">Amino-acid biosynthesis</keyword>
<keyword evidence="11" id="KW-1185">Reference proteome</keyword>
<name>F4L188_HALH1</name>
<evidence type="ECO:0000256" key="1">
    <source>
        <dbReference type="ARBA" id="ARBA00001633"/>
    </source>
</evidence>
<dbReference type="InterPro" id="IPR013785">
    <property type="entry name" value="Aldolase_TIM"/>
</dbReference>
<evidence type="ECO:0000259" key="9">
    <source>
        <dbReference type="Pfam" id="PF00218"/>
    </source>
</evidence>
<comment type="catalytic activity">
    <reaction evidence="1">
        <text>1-(2-carboxyphenylamino)-1-deoxy-D-ribulose 5-phosphate + H(+) = (1S,2R)-1-C-(indol-3-yl)glycerol 3-phosphate + CO2 + H2O</text>
        <dbReference type="Rhea" id="RHEA:23476"/>
        <dbReference type="ChEBI" id="CHEBI:15377"/>
        <dbReference type="ChEBI" id="CHEBI:15378"/>
        <dbReference type="ChEBI" id="CHEBI:16526"/>
        <dbReference type="ChEBI" id="CHEBI:58613"/>
        <dbReference type="ChEBI" id="CHEBI:58866"/>
        <dbReference type="EC" id="4.1.1.48"/>
    </reaction>
</comment>
<keyword evidence="5" id="KW-0210">Decarboxylase</keyword>
<gene>
    <name evidence="10" type="ordered locus">Halhy_4992</name>
</gene>
<dbReference type="InterPro" id="IPR001468">
    <property type="entry name" value="Indole-3-GlycerolPSynthase_CS"/>
</dbReference>
<dbReference type="SUPFAM" id="SSF51366">
    <property type="entry name" value="Ribulose-phoshate binding barrel"/>
    <property type="match status" value="1"/>
</dbReference>
<dbReference type="RefSeq" id="WP_013767355.1">
    <property type="nucleotide sequence ID" value="NC_015510.1"/>
</dbReference>
<dbReference type="FunFam" id="3.20.20.70:FF:000024">
    <property type="entry name" value="Indole-3-glycerol phosphate synthase"/>
    <property type="match status" value="1"/>
</dbReference>
<keyword evidence="6" id="KW-0822">Tryptophan biosynthesis</keyword>
<keyword evidence="7" id="KW-0057">Aromatic amino acid biosynthesis</keyword>
<sequence length="267" mass="29579">MNILDKIVAHKHIEIAERSAMTPISILEKSPYFGRQTYSLRESLLHPERTGIIAEFKRRSPSKGDINTRADAATVTKGYADAGASGLSILTDEQFFGGSTADLIAGREANQIPVLRKDFMVHDYQVFEARAMGADVILLIAECLEADQLRSLAKTAKSLGLEVLMEIHSGDQLAKLCPEVDIVGVNNRNLKNFEVSVQTSIDLFDQIPAEFLKISESGINNPQTIQELKQVGFQGFLIGEYFMSDPEPQQRFAEFVQSLNSLPQVSF</sequence>
<dbReference type="PANTHER" id="PTHR22854:SF2">
    <property type="entry name" value="INDOLE-3-GLYCEROL-PHOSPHATE SYNTHASE"/>
    <property type="match status" value="1"/>
</dbReference>
<dbReference type="GO" id="GO:0004640">
    <property type="term" value="F:phosphoribosylanthranilate isomerase activity"/>
    <property type="evidence" value="ECO:0007669"/>
    <property type="project" value="TreeGrafter"/>
</dbReference>
<dbReference type="HOGENOM" id="CLU_034247_2_0_10"/>
<keyword evidence="8 10" id="KW-0456">Lyase</keyword>
<evidence type="ECO:0000256" key="8">
    <source>
        <dbReference type="ARBA" id="ARBA00023239"/>
    </source>
</evidence>
<dbReference type="Pfam" id="PF00218">
    <property type="entry name" value="IGPS"/>
    <property type="match status" value="1"/>
</dbReference>
<feature type="domain" description="Indole-3-glycerol phosphate synthase" evidence="9">
    <location>
        <begin position="4"/>
        <end position="252"/>
    </location>
</feature>
<dbReference type="InterPro" id="IPR013798">
    <property type="entry name" value="Indole-3-glycerol_P_synth_dom"/>
</dbReference>
<evidence type="ECO:0000313" key="10">
    <source>
        <dbReference type="EMBL" id="AEE52820.1"/>
    </source>
</evidence>
<dbReference type="UniPathway" id="UPA00035">
    <property type="reaction ID" value="UER00043"/>
</dbReference>
<dbReference type="Proteomes" id="UP000008461">
    <property type="component" value="Chromosome"/>
</dbReference>
<evidence type="ECO:0000256" key="7">
    <source>
        <dbReference type="ARBA" id="ARBA00023141"/>
    </source>
</evidence>
<dbReference type="CDD" id="cd00331">
    <property type="entry name" value="IGPS"/>
    <property type="match status" value="1"/>
</dbReference>